<gene>
    <name evidence="1" type="ORF">rCG_53964</name>
</gene>
<evidence type="ECO:0000313" key="2">
    <source>
        <dbReference type="Proteomes" id="UP000234681"/>
    </source>
</evidence>
<dbReference type="AlphaFoldDB" id="A6J881"/>
<reference evidence="1 2" key="1">
    <citation type="submission" date="2005-09" db="EMBL/GenBank/DDBJ databases">
        <authorList>
            <person name="Mural R.J."/>
            <person name="Li P.W."/>
            <person name="Adams M.D."/>
            <person name="Amanatides P.G."/>
            <person name="Baden-Tillson H."/>
            <person name="Barnstead M."/>
            <person name="Chin S.H."/>
            <person name="Dew I."/>
            <person name="Evans C.A."/>
            <person name="Ferriera S."/>
            <person name="Flanigan M."/>
            <person name="Fosler C."/>
            <person name="Glodek A."/>
            <person name="Gu Z."/>
            <person name="Holt R.A."/>
            <person name="Jennings D."/>
            <person name="Kraft C.L."/>
            <person name="Lu F."/>
            <person name="Nguyen T."/>
            <person name="Nusskern D.R."/>
            <person name="Pfannkoch C.M."/>
            <person name="Sitter C."/>
            <person name="Sutton G.G."/>
            <person name="Venter J.C."/>
            <person name="Wang Z."/>
            <person name="Woodage T."/>
            <person name="Zheng X.H."/>
            <person name="Zhong F."/>
        </authorList>
    </citation>
    <scope>NUCLEOTIDE SEQUENCE [LARGE SCALE GENOMIC DNA]</scope>
    <source>
        <strain>BN</strain>
        <strain evidence="2">Sprague-Dawley</strain>
    </source>
</reference>
<accession>A6J881</accession>
<evidence type="ECO:0000313" key="1">
    <source>
        <dbReference type="EMBL" id="EDM08353.1"/>
    </source>
</evidence>
<dbReference type="EMBL" id="CH473979">
    <property type="protein sequence ID" value="EDM08353.1"/>
    <property type="molecule type" value="Genomic_DNA"/>
</dbReference>
<dbReference type="Proteomes" id="UP000234681">
    <property type="component" value="Chromosome 1"/>
</dbReference>
<organism evidence="1 2">
    <name type="scientific">Rattus norvegicus</name>
    <name type="common">Rat</name>
    <dbReference type="NCBI Taxonomy" id="10116"/>
    <lineage>
        <taxon>Eukaryota</taxon>
        <taxon>Metazoa</taxon>
        <taxon>Chordata</taxon>
        <taxon>Craniata</taxon>
        <taxon>Vertebrata</taxon>
        <taxon>Euteleostomi</taxon>
        <taxon>Mammalia</taxon>
        <taxon>Eutheria</taxon>
        <taxon>Euarchontoglires</taxon>
        <taxon>Glires</taxon>
        <taxon>Rodentia</taxon>
        <taxon>Myomorpha</taxon>
        <taxon>Muroidea</taxon>
        <taxon>Muridae</taxon>
        <taxon>Murinae</taxon>
        <taxon>Rattus</taxon>
    </lineage>
</organism>
<protein>
    <submittedName>
        <fullName evidence="1">RCG53964</fullName>
    </submittedName>
</protein>
<name>A6J881_RAT</name>
<sequence>MLAQAETFDKVYQEKMVHFPPGLFPWEQVF</sequence>
<proteinExistence type="predicted"/>